<dbReference type="EMBL" id="BARS01014630">
    <property type="protein sequence ID" value="GAF95386.1"/>
    <property type="molecule type" value="Genomic_DNA"/>
</dbReference>
<reference evidence="1" key="1">
    <citation type="journal article" date="2014" name="Front. Microbiol.">
        <title>High frequency of phylogenetically diverse reductive dehalogenase-homologous genes in deep subseafloor sedimentary metagenomes.</title>
        <authorList>
            <person name="Kawai M."/>
            <person name="Futagami T."/>
            <person name="Toyoda A."/>
            <person name="Takaki Y."/>
            <person name="Nishi S."/>
            <person name="Hori S."/>
            <person name="Arai W."/>
            <person name="Tsubouchi T."/>
            <person name="Morono Y."/>
            <person name="Uchiyama I."/>
            <person name="Ito T."/>
            <person name="Fujiyama A."/>
            <person name="Inagaki F."/>
            <person name="Takami H."/>
        </authorList>
    </citation>
    <scope>NUCLEOTIDE SEQUENCE</scope>
    <source>
        <strain evidence="1">Expedition CK06-06</strain>
    </source>
</reference>
<sequence length="43" mass="4631">QGTVAAYCTMYTNLVGGLMKTSSASKGTTMASAYINVRNHNMW</sequence>
<dbReference type="AlphaFoldDB" id="X0U7S0"/>
<name>X0U7S0_9ZZZZ</name>
<accession>X0U7S0</accession>
<comment type="caution">
    <text evidence="1">The sequence shown here is derived from an EMBL/GenBank/DDBJ whole genome shotgun (WGS) entry which is preliminary data.</text>
</comment>
<evidence type="ECO:0000313" key="1">
    <source>
        <dbReference type="EMBL" id="GAF95386.1"/>
    </source>
</evidence>
<protein>
    <submittedName>
        <fullName evidence="1">Uncharacterized protein</fullName>
    </submittedName>
</protein>
<feature type="non-terminal residue" evidence="1">
    <location>
        <position position="1"/>
    </location>
</feature>
<gene>
    <name evidence="1" type="ORF">S01H1_24500</name>
</gene>
<organism evidence="1">
    <name type="scientific">marine sediment metagenome</name>
    <dbReference type="NCBI Taxonomy" id="412755"/>
    <lineage>
        <taxon>unclassified sequences</taxon>
        <taxon>metagenomes</taxon>
        <taxon>ecological metagenomes</taxon>
    </lineage>
</organism>
<proteinExistence type="predicted"/>
<feature type="non-terminal residue" evidence="1">
    <location>
        <position position="43"/>
    </location>
</feature>